<comment type="similarity">
    <text evidence="2">Belongs to the major facilitator superfamily. TCR/Tet family.</text>
</comment>
<feature type="transmembrane region" description="Helical" evidence="9">
    <location>
        <begin position="360"/>
        <end position="379"/>
    </location>
</feature>
<feature type="region of interest" description="Disordered" evidence="8">
    <location>
        <begin position="1"/>
        <end position="21"/>
    </location>
</feature>
<dbReference type="Proteomes" id="UP000462152">
    <property type="component" value="Unassembled WGS sequence"/>
</dbReference>
<evidence type="ECO:0000256" key="4">
    <source>
        <dbReference type="ARBA" id="ARBA00022475"/>
    </source>
</evidence>
<protein>
    <submittedName>
        <fullName evidence="11">DHA2 family efflux MFS transporter permease subunit</fullName>
    </submittedName>
</protein>
<evidence type="ECO:0000313" key="12">
    <source>
        <dbReference type="Proteomes" id="UP000462152"/>
    </source>
</evidence>
<sequence>MTSTSAQSAAPAAGRTSRRDQKLTNADGKFLLTKRRIWTIFAALLVAMFLASMDQTIVSTALPTIVGDLGGVEHQTWVTTAYLLASTLVMPIYGKFGDTLGRRNLFLIALVIFTGASLVISLATSFWFFVIFRAVQGLGGGGLMILAQAIIGDIIPAKERGRYMGVMGSVFGMSAVIAPLLGGFFVDHLSWQWCFYVNVPLGVLALLVAVVFLRLPSHRPENRIDVLGVIFLSITTTCLIFFTDFGGSDSHGWQAMETWMWGAGALLAGLVFVLIESRASDPIIPLSLFTNRIFIVATAIGFFLGMCMFAALAFIPTFLQMSTGTSAAASGLLMLPMMAGLMLTSILSGNLISKTGKYKAYPIVGTLVTSMVMIWMTTLSADTPVWVVCSMLFCFGFGLGLIMQVVVLVVQNSVPFTQLGTATSANNYFREMGSSVGVAIFGAMFTSHLSTKLTDVFNSLPPQAAQAAAAEGGGADSASSLTPQMLDDMPDFLRDGIVTAYADSLAPVFWYLLPFMALAFVLAFFLKEIPLRSVSGMVARGEAVDGEEAEAAYQQLATGGFPVVTASQPIIHSSDDDTRADDPEGQPADGSADAASGSADAATGSADAATGSDADAGSAEDAGSGGYRPRHAAPAEHGEHHSG</sequence>
<feature type="transmembrane region" description="Helical" evidence="9">
    <location>
        <begin position="105"/>
        <end position="128"/>
    </location>
</feature>
<dbReference type="InterPro" id="IPR004638">
    <property type="entry name" value="EmrB-like"/>
</dbReference>
<dbReference type="PANTHER" id="PTHR23501">
    <property type="entry name" value="MAJOR FACILITATOR SUPERFAMILY"/>
    <property type="match status" value="1"/>
</dbReference>
<feature type="compositionally biased region" description="Low complexity" evidence="8">
    <location>
        <begin position="588"/>
        <end position="622"/>
    </location>
</feature>
<dbReference type="AlphaFoldDB" id="A0A7K1LIS6"/>
<feature type="transmembrane region" description="Helical" evidence="9">
    <location>
        <begin position="385"/>
        <end position="410"/>
    </location>
</feature>
<feature type="transmembrane region" description="Helical" evidence="9">
    <location>
        <begin position="258"/>
        <end position="275"/>
    </location>
</feature>
<feature type="transmembrane region" description="Helical" evidence="9">
    <location>
        <begin position="295"/>
        <end position="315"/>
    </location>
</feature>
<comment type="caution">
    <text evidence="11">The sequence shown here is derived from an EMBL/GenBank/DDBJ whole genome shotgun (WGS) entry which is preliminary data.</text>
</comment>
<feature type="transmembrane region" description="Helical" evidence="9">
    <location>
        <begin position="508"/>
        <end position="526"/>
    </location>
</feature>
<feature type="domain" description="Major facilitator superfamily (MFS) profile" evidence="10">
    <location>
        <begin position="40"/>
        <end position="531"/>
    </location>
</feature>
<feature type="transmembrane region" description="Helical" evidence="9">
    <location>
        <begin position="225"/>
        <end position="246"/>
    </location>
</feature>
<evidence type="ECO:0000256" key="8">
    <source>
        <dbReference type="SAM" id="MobiDB-lite"/>
    </source>
</evidence>
<evidence type="ECO:0000256" key="6">
    <source>
        <dbReference type="ARBA" id="ARBA00022989"/>
    </source>
</evidence>
<feature type="transmembrane region" description="Helical" evidence="9">
    <location>
        <begin position="37"/>
        <end position="62"/>
    </location>
</feature>
<feature type="transmembrane region" description="Helical" evidence="9">
    <location>
        <begin position="134"/>
        <end position="151"/>
    </location>
</feature>
<dbReference type="PRINTS" id="PR01036">
    <property type="entry name" value="TCRTETB"/>
</dbReference>
<feature type="transmembrane region" description="Helical" evidence="9">
    <location>
        <begin position="190"/>
        <end position="213"/>
    </location>
</feature>
<evidence type="ECO:0000256" key="7">
    <source>
        <dbReference type="ARBA" id="ARBA00023136"/>
    </source>
</evidence>
<feature type="compositionally biased region" description="Low complexity" evidence="8">
    <location>
        <begin position="1"/>
        <end position="15"/>
    </location>
</feature>
<evidence type="ECO:0000256" key="2">
    <source>
        <dbReference type="ARBA" id="ARBA00007520"/>
    </source>
</evidence>
<feature type="transmembrane region" description="Helical" evidence="9">
    <location>
        <begin position="74"/>
        <end position="93"/>
    </location>
</feature>
<dbReference type="InterPro" id="IPR020846">
    <property type="entry name" value="MFS_dom"/>
</dbReference>
<accession>A0A7K1LIS6</accession>
<name>A0A7K1LIS6_9MICC</name>
<evidence type="ECO:0000256" key="9">
    <source>
        <dbReference type="SAM" id="Phobius"/>
    </source>
</evidence>
<dbReference type="NCBIfam" id="TIGR00711">
    <property type="entry name" value="efflux_EmrB"/>
    <property type="match status" value="1"/>
</dbReference>
<dbReference type="EMBL" id="WOGT01000003">
    <property type="protein sequence ID" value="MUN54943.1"/>
    <property type="molecule type" value="Genomic_DNA"/>
</dbReference>
<evidence type="ECO:0000256" key="1">
    <source>
        <dbReference type="ARBA" id="ARBA00004651"/>
    </source>
</evidence>
<evidence type="ECO:0000256" key="5">
    <source>
        <dbReference type="ARBA" id="ARBA00022692"/>
    </source>
</evidence>
<feature type="compositionally biased region" description="Basic and acidic residues" evidence="8">
    <location>
        <begin position="573"/>
        <end position="582"/>
    </location>
</feature>
<dbReference type="PANTHER" id="PTHR23501:SF197">
    <property type="entry name" value="COMD"/>
    <property type="match status" value="1"/>
</dbReference>
<dbReference type="InterPro" id="IPR036259">
    <property type="entry name" value="MFS_trans_sf"/>
</dbReference>
<dbReference type="Gene3D" id="1.20.1720.10">
    <property type="entry name" value="Multidrug resistance protein D"/>
    <property type="match status" value="1"/>
</dbReference>
<dbReference type="SUPFAM" id="SSF103473">
    <property type="entry name" value="MFS general substrate transporter"/>
    <property type="match status" value="1"/>
</dbReference>
<proteinExistence type="inferred from homology"/>
<dbReference type="InterPro" id="IPR011701">
    <property type="entry name" value="MFS"/>
</dbReference>
<dbReference type="CDD" id="cd17502">
    <property type="entry name" value="MFS_Azr1_MDR_like"/>
    <property type="match status" value="1"/>
</dbReference>
<dbReference type="GO" id="GO:0022857">
    <property type="term" value="F:transmembrane transporter activity"/>
    <property type="evidence" value="ECO:0007669"/>
    <property type="project" value="InterPro"/>
</dbReference>
<evidence type="ECO:0000256" key="3">
    <source>
        <dbReference type="ARBA" id="ARBA00022448"/>
    </source>
</evidence>
<feature type="transmembrane region" description="Helical" evidence="9">
    <location>
        <begin position="163"/>
        <end position="184"/>
    </location>
</feature>
<dbReference type="GO" id="GO:0005886">
    <property type="term" value="C:plasma membrane"/>
    <property type="evidence" value="ECO:0007669"/>
    <property type="project" value="UniProtKB-SubCell"/>
</dbReference>
<evidence type="ECO:0000259" key="10">
    <source>
        <dbReference type="PROSITE" id="PS50850"/>
    </source>
</evidence>
<dbReference type="PROSITE" id="PS50850">
    <property type="entry name" value="MFS"/>
    <property type="match status" value="1"/>
</dbReference>
<dbReference type="OrthoDB" id="7375466at2"/>
<feature type="transmembrane region" description="Helical" evidence="9">
    <location>
        <begin position="327"/>
        <end position="348"/>
    </location>
</feature>
<keyword evidence="6 9" id="KW-1133">Transmembrane helix</keyword>
<evidence type="ECO:0000313" key="11">
    <source>
        <dbReference type="EMBL" id="MUN54943.1"/>
    </source>
</evidence>
<dbReference type="FunFam" id="1.20.1720.10:FF:000004">
    <property type="entry name" value="EmrB/QacA family drug resistance transporter"/>
    <property type="match status" value="1"/>
</dbReference>
<dbReference type="Pfam" id="PF07690">
    <property type="entry name" value="MFS_1"/>
    <property type="match status" value="1"/>
</dbReference>
<reference evidence="11 12" key="1">
    <citation type="submission" date="2019-12" db="EMBL/GenBank/DDBJ databases">
        <authorList>
            <person name="Li J."/>
            <person name="Shi Y."/>
            <person name="Xu G."/>
            <person name="Xiao D."/>
            <person name="Ran X."/>
        </authorList>
    </citation>
    <scope>NUCLEOTIDE SEQUENCE [LARGE SCALE GENOMIC DNA]</scope>
    <source>
        <strain evidence="11 12">JCM 15915</strain>
    </source>
</reference>
<keyword evidence="7 9" id="KW-0472">Membrane</keyword>
<keyword evidence="12" id="KW-1185">Reference proteome</keyword>
<dbReference type="Gene3D" id="1.20.1250.20">
    <property type="entry name" value="MFS general substrate transporter like domains"/>
    <property type="match status" value="1"/>
</dbReference>
<feature type="compositionally biased region" description="Basic and acidic residues" evidence="8">
    <location>
        <begin position="633"/>
        <end position="643"/>
    </location>
</feature>
<keyword evidence="3" id="KW-0813">Transport</keyword>
<keyword evidence="5 9" id="KW-0812">Transmembrane</keyword>
<gene>
    <name evidence="11" type="ORF">GMA10_06915</name>
</gene>
<comment type="subcellular location">
    <subcellularLocation>
        <location evidence="1">Cell membrane</location>
        <topology evidence="1">Multi-pass membrane protein</topology>
    </subcellularLocation>
</comment>
<feature type="region of interest" description="Disordered" evidence="8">
    <location>
        <begin position="572"/>
        <end position="643"/>
    </location>
</feature>
<keyword evidence="4" id="KW-1003">Cell membrane</keyword>
<organism evidence="11 12">
    <name type="scientific">Rothia koreensis</name>
    <dbReference type="NCBI Taxonomy" id="592378"/>
    <lineage>
        <taxon>Bacteria</taxon>
        <taxon>Bacillati</taxon>
        <taxon>Actinomycetota</taxon>
        <taxon>Actinomycetes</taxon>
        <taxon>Micrococcales</taxon>
        <taxon>Micrococcaceae</taxon>
        <taxon>Rothia</taxon>
    </lineage>
</organism>